<reference evidence="1" key="2">
    <citation type="submission" date="2019-06" db="EMBL/GenBank/DDBJ databases">
        <title>Genomics analysis of Aphanomyces spp. identifies a new class of oomycete effector associated with host adaptation.</title>
        <authorList>
            <person name="Gaulin E."/>
        </authorList>
    </citation>
    <scope>NUCLEOTIDE SEQUENCE</scope>
    <source>
        <strain evidence="1">CBS 578.67</strain>
    </source>
</reference>
<evidence type="ECO:0000313" key="2">
    <source>
        <dbReference type="EMBL" id="VFT98542.1"/>
    </source>
</evidence>
<protein>
    <submittedName>
        <fullName evidence="2">Aste57867_21874 protein</fullName>
    </submittedName>
</protein>
<dbReference type="EMBL" id="VJMH01007011">
    <property type="protein sequence ID" value="KAF0686268.1"/>
    <property type="molecule type" value="Genomic_DNA"/>
</dbReference>
<keyword evidence="3" id="KW-1185">Reference proteome</keyword>
<accession>A0A485LIP9</accession>
<sequence>MGTAPSMRPVQTIVYAGTGICSIDGASAAQIYCDPALSNRTKPLGAWDGDTAICSVTQSQFNVIECIRMTGSWQPINNNDSINKSNNSTVEGK</sequence>
<name>A0A485LIP9_9STRA</name>
<evidence type="ECO:0000313" key="3">
    <source>
        <dbReference type="Proteomes" id="UP000332933"/>
    </source>
</evidence>
<dbReference type="AlphaFoldDB" id="A0A485LIP9"/>
<dbReference type="Proteomes" id="UP000332933">
    <property type="component" value="Unassembled WGS sequence"/>
</dbReference>
<proteinExistence type="predicted"/>
<organism evidence="2 3">
    <name type="scientific">Aphanomyces stellatus</name>
    <dbReference type="NCBI Taxonomy" id="120398"/>
    <lineage>
        <taxon>Eukaryota</taxon>
        <taxon>Sar</taxon>
        <taxon>Stramenopiles</taxon>
        <taxon>Oomycota</taxon>
        <taxon>Saprolegniomycetes</taxon>
        <taxon>Saprolegniales</taxon>
        <taxon>Verrucalvaceae</taxon>
        <taxon>Aphanomyces</taxon>
    </lineage>
</organism>
<gene>
    <name evidence="2" type="primary">Aste57867_21874</name>
    <name evidence="1" type="ORF">As57867_021805</name>
    <name evidence="2" type="ORF">ASTE57867_21874</name>
</gene>
<evidence type="ECO:0000313" key="1">
    <source>
        <dbReference type="EMBL" id="KAF0686268.1"/>
    </source>
</evidence>
<reference evidence="2 3" key="1">
    <citation type="submission" date="2019-03" db="EMBL/GenBank/DDBJ databases">
        <authorList>
            <person name="Gaulin E."/>
            <person name="Dumas B."/>
        </authorList>
    </citation>
    <scope>NUCLEOTIDE SEQUENCE [LARGE SCALE GENOMIC DNA]</scope>
    <source>
        <strain evidence="2">CBS 568.67</strain>
    </source>
</reference>
<dbReference type="EMBL" id="CAADRA010007037">
    <property type="protein sequence ID" value="VFT98542.1"/>
    <property type="molecule type" value="Genomic_DNA"/>
</dbReference>